<feature type="compositionally biased region" description="Low complexity" evidence="1">
    <location>
        <begin position="126"/>
        <end position="145"/>
    </location>
</feature>
<evidence type="ECO:0000313" key="3">
    <source>
        <dbReference type="Proteomes" id="UP000799766"/>
    </source>
</evidence>
<organism evidence="2 3">
    <name type="scientific">Lineolata rhizophorae</name>
    <dbReference type="NCBI Taxonomy" id="578093"/>
    <lineage>
        <taxon>Eukaryota</taxon>
        <taxon>Fungi</taxon>
        <taxon>Dikarya</taxon>
        <taxon>Ascomycota</taxon>
        <taxon>Pezizomycotina</taxon>
        <taxon>Dothideomycetes</taxon>
        <taxon>Dothideomycetes incertae sedis</taxon>
        <taxon>Lineolatales</taxon>
        <taxon>Lineolataceae</taxon>
        <taxon>Lineolata</taxon>
    </lineage>
</organism>
<evidence type="ECO:0000256" key="1">
    <source>
        <dbReference type="SAM" id="MobiDB-lite"/>
    </source>
</evidence>
<proteinExistence type="predicted"/>
<reference evidence="2" key="1">
    <citation type="journal article" date="2020" name="Stud. Mycol.">
        <title>101 Dothideomycetes genomes: a test case for predicting lifestyles and emergence of pathogens.</title>
        <authorList>
            <person name="Haridas S."/>
            <person name="Albert R."/>
            <person name="Binder M."/>
            <person name="Bloem J."/>
            <person name="Labutti K."/>
            <person name="Salamov A."/>
            <person name="Andreopoulos B."/>
            <person name="Baker S."/>
            <person name="Barry K."/>
            <person name="Bills G."/>
            <person name="Bluhm B."/>
            <person name="Cannon C."/>
            <person name="Castanera R."/>
            <person name="Culley D."/>
            <person name="Daum C."/>
            <person name="Ezra D."/>
            <person name="Gonzalez J."/>
            <person name="Henrissat B."/>
            <person name="Kuo A."/>
            <person name="Liang C."/>
            <person name="Lipzen A."/>
            <person name="Lutzoni F."/>
            <person name="Magnuson J."/>
            <person name="Mondo S."/>
            <person name="Nolan M."/>
            <person name="Ohm R."/>
            <person name="Pangilinan J."/>
            <person name="Park H.-J."/>
            <person name="Ramirez L."/>
            <person name="Alfaro M."/>
            <person name="Sun H."/>
            <person name="Tritt A."/>
            <person name="Yoshinaga Y."/>
            <person name="Zwiers L.-H."/>
            <person name="Turgeon B."/>
            <person name="Goodwin S."/>
            <person name="Spatafora J."/>
            <person name="Crous P."/>
            <person name="Grigoriev I."/>
        </authorList>
    </citation>
    <scope>NUCLEOTIDE SEQUENCE</scope>
    <source>
        <strain evidence="2">ATCC 16933</strain>
    </source>
</reference>
<dbReference type="Proteomes" id="UP000799766">
    <property type="component" value="Unassembled WGS sequence"/>
</dbReference>
<evidence type="ECO:0000313" key="2">
    <source>
        <dbReference type="EMBL" id="KAF2456293.1"/>
    </source>
</evidence>
<accession>A0A6A6NYF5</accession>
<dbReference type="OrthoDB" id="5207434at2759"/>
<gene>
    <name evidence="2" type="ORF">BDY21DRAFT_47590</name>
</gene>
<name>A0A6A6NYF5_9PEZI</name>
<keyword evidence="3" id="KW-1185">Reference proteome</keyword>
<feature type="region of interest" description="Disordered" evidence="1">
    <location>
        <begin position="102"/>
        <end position="152"/>
    </location>
</feature>
<dbReference type="AlphaFoldDB" id="A0A6A6NYF5"/>
<dbReference type="EMBL" id="MU001683">
    <property type="protein sequence ID" value="KAF2456293.1"/>
    <property type="molecule type" value="Genomic_DNA"/>
</dbReference>
<sequence length="152" mass="16798">MLPPIAAIAACGSLVTAVKSAWELRRMVKNKRQKRRDEDEALDILDELEDAYEDGLLTEVDYSRYYSRYLESVAEGDLTGLRKLRMHIDIVAVRQKMVPRSRSLEVARTQAQSATSRRGAPPSIPSPSQCSSSEAYSSAQSVGSSFPSTDSI</sequence>
<protein>
    <submittedName>
        <fullName evidence="2">Uncharacterized protein</fullName>
    </submittedName>
</protein>